<organism evidence="10">
    <name type="scientific">Florenciella parvula</name>
    <dbReference type="NCBI Taxonomy" id="236787"/>
    <lineage>
        <taxon>Eukaryota</taxon>
        <taxon>Sar</taxon>
        <taxon>Stramenopiles</taxon>
        <taxon>Ochrophyta</taxon>
        <taxon>Dictyochophyceae</taxon>
        <taxon>Florenciellales</taxon>
        <taxon>Florenciella</taxon>
    </lineage>
</organism>
<accession>A0A7S2CJ58</accession>
<evidence type="ECO:0000256" key="3">
    <source>
        <dbReference type="ARBA" id="ARBA00022490"/>
    </source>
</evidence>
<dbReference type="GO" id="GO:0003743">
    <property type="term" value="F:translation initiation factor activity"/>
    <property type="evidence" value="ECO:0007669"/>
    <property type="project" value="UniProtKB-KW"/>
</dbReference>
<evidence type="ECO:0000256" key="7">
    <source>
        <dbReference type="ARBA" id="ARBA00044356"/>
    </source>
</evidence>
<evidence type="ECO:0000256" key="9">
    <source>
        <dbReference type="RuleBase" id="RU003814"/>
    </source>
</evidence>
<name>A0A7S2CJ58_9STRA</name>
<comment type="subunit">
    <text evidence="8">Component of the translation initiation factor 2B (eIF2B) complex which is a heterodecamer of two sets of five different subunits: alpha, beta, gamma, delta and epsilon. Subunits alpha, beta and delta comprise a regulatory subcomplex and subunits epsilon and gamma comprise a catalytic subcomplex. Within the complex, the hexameric regulatory complex resides at the center, with the two heterodimeric catalytic subcomplexes bound on opposite sides.</text>
</comment>
<comment type="similarity">
    <text evidence="2 9">Belongs to the eIF-2B alpha/beta/delta subunits family.</text>
</comment>
<gene>
    <name evidence="10" type="ORF">FPAR1323_LOCUS11436</name>
</gene>
<reference evidence="10" key="1">
    <citation type="submission" date="2021-01" db="EMBL/GenBank/DDBJ databases">
        <authorList>
            <person name="Corre E."/>
            <person name="Pelletier E."/>
            <person name="Niang G."/>
            <person name="Scheremetjew M."/>
            <person name="Finn R."/>
            <person name="Kale V."/>
            <person name="Holt S."/>
            <person name="Cochrane G."/>
            <person name="Meng A."/>
            <person name="Brown T."/>
            <person name="Cohen L."/>
        </authorList>
    </citation>
    <scope>NUCLEOTIDE SEQUENCE</scope>
    <source>
        <strain evidence="10">RCC1693</strain>
    </source>
</reference>
<comment type="subcellular location">
    <subcellularLocation>
        <location evidence="1">Cytoplasm</location>
        <location evidence="1">Cytosol</location>
    </subcellularLocation>
</comment>
<evidence type="ECO:0000256" key="8">
    <source>
        <dbReference type="ARBA" id="ARBA00046432"/>
    </source>
</evidence>
<dbReference type="InterPro" id="IPR042529">
    <property type="entry name" value="IF_2B-like_C"/>
</dbReference>
<keyword evidence="5" id="KW-0648">Protein biosynthesis</keyword>
<dbReference type="PANTHER" id="PTHR10233">
    <property type="entry name" value="TRANSLATION INITIATION FACTOR EIF-2B"/>
    <property type="match status" value="1"/>
</dbReference>
<dbReference type="PANTHER" id="PTHR10233:SF14">
    <property type="entry name" value="TRANSLATION INITIATION FACTOR EIF-2B SUBUNIT DELTA"/>
    <property type="match status" value="1"/>
</dbReference>
<dbReference type="InterPro" id="IPR037171">
    <property type="entry name" value="NagB/RpiA_transferase-like"/>
</dbReference>
<dbReference type="GO" id="GO:0005829">
    <property type="term" value="C:cytosol"/>
    <property type="evidence" value="ECO:0007669"/>
    <property type="project" value="UniProtKB-SubCell"/>
</dbReference>
<dbReference type="SUPFAM" id="SSF100950">
    <property type="entry name" value="NagB/RpiA/CoA transferase-like"/>
    <property type="match status" value="1"/>
</dbReference>
<proteinExistence type="inferred from homology"/>
<protein>
    <recommendedName>
        <fullName evidence="6">Translation initiation factor eIF2B subunit delta</fullName>
    </recommendedName>
    <alternativeName>
        <fullName evidence="7">eIF2B GDP-GTP exchange factor subunit delta</fullName>
    </alternativeName>
</protein>
<sequence>MLAKLTQAGIPCTYVFVNALSYAMANVTKVFMGAAAIMANGAVLSRIGTAIVAMTATSQNVPVIFCCETYKLCERVQLDSIVSNELGNPEMLASSSIRSIQPLSDWKQTPGLKLLNLRYDLTPMKYVGMVITEVGMIPATAVPALLREYRREDGMTQLLE</sequence>
<dbReference type="AlphaFoldDB" id="A0A7S2CJ58"/>
<evidence type="ECO:0000256" key="2">
    <source>
        <dbReference type="ARBA" id="ARBA00007251"/>
    </source>
</evidence>
<evidence type="ECO:0000256" key="4">
    <source>
        <dbReference type="ARBA" id="ARBA00022540"/>
    </source>
</evidence>
<evidence type="ECO:0000256" key="6">
    <source>
        <dbReference type="ARBA" id="ARBA00044147"/>
    </source>
</evidence>
<dbReference type="Gene3D" id="3.40.50.10470">
    <property type="entry name" value="Translation initiation factor eif-2b, domain 2"/>
    <property type="match status" value="1"/>
</dbReference>
<dbReference type="InterPro" id="IPR000649">
    <property type="entry name" value="IF-2B-related"/>
</dbReference>
<keyword evidence="4" id="KW-0396">Initiation factor</keyword>
<evidence type="ECO:0000256" key="5">
    <source>
        <dbReference type="ARBA" id="ARBA00022917"/>
    </source>
</evidence>
<dbReference type="Pfam" id="PF01008">
    <property type="entry name" value="IF-2B"/>
    <property type="match status" value="1"/>
</dbReference>
<evidence type="ECO:0000256" key="1">
    <source>
        <dbReference type="ARBA" id="ARBA00004514"/>
    </source>
</evidence>
<dbReference type="EMBL" id="HBGT01021767">
    <property type="protein sequence ID" value="CAD9427086.1"/>
    <property type="molecule type" value="Transcribed_RNA"/>
</dbReference>
<evidence type="ECO:0000313" key="10">
    <source>
        <dbReference type="EMBL" id="CAD9427086.1"/>
    </source>
</evidence>
<keyword evidence="3" id="KW-0963">Cytoplasm</keyword>